<dbReference type="SMART" id="SM00164">
    <property type="entry name" value="TBC"/>
    <property type="match status" value="1"/>
</dbReference>
<dbReference type="Pfam" id="PF00566">
    <property type="entry name" value="RabGAP-TBC"/>
    <property type="match status" value="1"/>
</dbReference>
<dbReference type="OrthoDB" id="294251at2759"/>
<sequence>MPYLSTNYRNSSSAYRPDRGQNNRDSYHSSFRRDPPPRWREGRYEEVRASFRSALTIGSSYVDTSGTERSSVITGNSSTTDLANASSEFMNVFPGTPNTGDEGMSVDDAIDMYAGGFRDDSAAEDDMETPRDLLKPRSAFGKQLGHEHRRSKSASIIERLNPRFLNASGSSGLSAPSHARLPAQTLLSDGLSTPQEPPNLIPTIPLKVPRDRYGFKKASQYVTPEQYDTWNKPYTEYLGRRRRKWMTLMKHYGLPTDPPLRFPPRSEKIKRYIRKGVPPEWRGAAWFWYADGPARLAKNPGLYWELIEQVDQGEISEADREHIERDLNRTFPDNVRFKVDPTTTLDSQNEAGGGYLFDGPETPIVRALRRVLQAFAIYNPSIGYCQSLNFLAGLLLLFLDEDEEKAFVMLNIITTVHLPGTHGVVLEGANVDIGVLMTSIKESLPAVWAQIDDKEPSASHAGMSTRLPTVSLATTAWFMSLYVGTLPIESVLRVWDSFFYEGSKTLFRIALAIFKLGEPEIKAVSDHMEIFQVVQTIPRKLVDANALMETCFKRWNGFGRLSQEVIDARRAERRRGERARAAGMPAPAADGTVAKQPSSLRRAASRARFRRSKPK</sequence>
<name>A0A4V5NIS1_9PEZI</name>
<dbReference type="Gene3D" id="1.10.8.270">
    <property type="entry name" value="putative rabgap domain of human tbc1 domain family member 14 like domains"/>
    <property type="match status" value="1"/>
</dbReference>
<feature type="compositionally biased region" description="Polar residues" evidence="1">
    <location>
        <begin position="1"/>
        <end position="14"/>
    </location>
</feature>
<dbReference type="Gene3D" id="1.10.472.80">
    <property type="entry name" value="Ypt/Rab-GAP domain of gyp1p, domain 3"/>
    <property type="match status" value="1"/>
</dbReference>
<dbReference type="PANTHER" id="PTHR47219">
    <property type="entry name" value="RAB GTPASE-ACTIVATING PROTEIN 1-LIKE"/>
    <property type="match status" value="1"/>
</dbReference>
<dbReference type="STRING" id="331657.A0A4V5NIS1"/>
<dbReference type="SUPFAM" id="SSF47923">
    <property type="entry name" value="Ypt/Rab-GAP domain of gyp1p"/>
    <property type="match status" value="2"/>
</dbReference>
<reference evidence="3 4" key="1">
    <citation type="submission" date="2017-03" db="EMBL/GenBank/DDBJ databases">
        <title>Genomes of endolithic fungi from Antarctica.</title>
        <authorList>
            <person name="Coleine C."/>
            <person name="Masonjones S."/>
            <person name="Stajich J.E."/>
        </authorList>
    </citation>
    <scope>NUCLEOTIDE SEQUENCE [LARGE SCALE GENOMIC DNA]</scope>
    <source>
        <strain evidence="3 4">CCFEE 5187</strain>
    </source>
</reference>
<dbReference type="InterPro" id="IPR000195">
    <property type="entry name" value="Rab-GAP-TBC_dom"/>
</dbReference>
<evidence type="ECO:0000259" key="2">
    <source>
        <dbReference type="PROSITE" id="PS50086"/>
    </source>
</evidence>
<dbReference type="AlphaFoldDB" id="A0A4V5NIS1"/>
<feature type="compositionally biased region" description="Basic and acidic residues" evidence="1">
    <location>
        <begin position="16"/>
        <end position="39"/>
    </location>
</feature>
<dbReference type="InterPro" id="IPR035969">
    <property type="entry name" value="Rab-GAP_TBC_sf"/>
</dbReference>
<dbReference type="GO" id="GO:0005096">
    <property type="term" value="F:GTPase activator activity"/>
    <property type="evidence" value="ECO:0007669"/>
    <property type="project" value="TreeGrafter"/>
</dbReference>
<feature type="region of interest" description="Disordered" evidence="1">
    <location>
        <begin position="1"/>
        <end position="39"/>
    </location>
</feature>
<keyword evidence="4" id="KW-1185">Reference proteome</keyword>
<proteinExistence type="predicted"/>
<dbReference type="PROSITE" id="PS50086">
    <property type="entry name" value="TBC_RABGAP"/>
    <property type="match status" value="1"/>
</dbReference>
<dbReference type="InterPro" id="IPR050302">
    <property type="entry name" value="Rab_GAP_TBC_domain"/>
</dbReference>
<dbReference type="GO" id="GO:0031267">
    <property type="term" value="F:small GTPase binding"/>
    <property type="evidence" value="ECO:0007669"/>
    <property type="project" value="TreeGrafter"/>
</dbReference>
<evidence type="ECO:0000313" key="4">
    <source>
        <dbReference type="Proteomes" id="UP000308768"/>
    </source>
</evidence>
<dbReference type="Proteomes" id="UP000308768">
    <property type="component" value="Unassembled WGS sequence"/>
</dbReference>
<gene>
    <name evidence="3" type="ORF">B0A49_05615</name>
</gene>
<dbReference type="EMBL" id="NAJN01000354">
    <property type="protein sequence ID" value="TKA74509.1"/>
    <property type="molecule type" value="Genomic_DNA"/>
</dbReference>
<feature type="region of interest" description="Disordered" evidence="1">
    <location>
        <begin position="576"/>
        <end position="615"/>
    </location>
</feature>
<organism evidence="3 4">
    <name type="scientific">Cryomyces minteri</name>
    <dbReference type="NCBI Taxonomy" id="331657"/>
    <lineage>
        <taxon>Eukaryota</taxon>
        <taxon>Fungi</taxon>
        <taxon>Dikarya</taxon>
        <taxon>Ascomycota</taxon>
        <taxon>Pezizomycotina</taxon>
        <taxon>Dothideomycetes</taxon>
        <taxon>Dothideomycetes incertae sedis</taxon>
        <taxon>Cryomyces</taxon>
    </lineage>
</organism>
<feature type="domain" description="Rab-GAP TBC" evidence="2">
    <location>
        <begin position="276"/>
        <end position="502"/>
    </location>
</feature>
<feature type="compositionally biased region" description="Basic residues" evidence="1">
    <location>
        <begin position="603"/>
        <end position="615"/>
    </location>
</feature>
<protein>
    <recommendedName>
        <fullName evidence="2">Rab-GAP TBC domain-containing protein</fullName>
    </recommendedName>
</protein>
<dbReference type="PANTHER" id="PTHR47219:SF20">
    <property type="entry name" value="TBC1 DOMAIN FAMILY MEMBER 2B"/>
    <property type="match status" value="1"/>
</dbReference>
<accession>A0A4V5NIS1</accession>
<evidence type="ECO:0000313" key="3">
    <source>
        <dbReference type="EMBL" id="TKA74509.1"/>
    </source>
</evidence>
<comment type="caution">
    <text evidence="3">The sequence shown here is derived from an EMBL/GenBank/DDBJ whole genome shotgun (WGS) entry which is preliminary data.</text>
</comment>
<evidence type="ECO:0000256" key="1">
    <source>
        <dbReference type="SAM" id="MobiDB-lite"/>
    </source>
</evidence>